<proteinExistence type="predicted"/>
<name>A0A848BY37_9FIRM</name>
<accession>A0A848BY37</accession>
<dbReference type="PANTHER" id="PTHR43777">
    <property type="entry name" value="MOLYBDENUM COFACTOR CYTIDYLYLTRANSFERASE"/>
    <property type="match status" value="1"/>
</dbReference>
<gene>
    <name evidence="2" type="ORF">HF872_01280</name>
</gene>
<organism evidence="2 3">
    <name type="scientific">Megasphaera hexanoica</name>
    <dbReference type="NCBI Taxonomy" id="1675036"/>
    <lineage>
        <taxon>Bacteria</taxon>
        <taxon>Bacillati</taxon>
        <taxon>Bacillota</taxon>
        <taxon>Negativicutes</taxon>
        <taxon>Veillonellales</taxon>
        <taxon>Veillonellaceae</taxon>
        <taxon>Megasphaera</taxon>
    </lineage>
</organism>
<dbReference type="InterPro" id="IPR025877">
    <property type="entry name" value="MobA-like_NTP_Trfase"/>
</dbReference>
<dbReference type="Gene3D" id="3.90.550.10">
    <property type="entry name" value="Spore Coat Polysaccharide Biosynthesis Protein SpsA, Chain A"/>
    <property type="match status" value="1"/>
</dbReference>
<dbReference type="EMBL" id="JABAFG010000002">
    <property type="protein sequence ID" value="NME27263.1"/>
    <property type="molecule type" value="Genomic_DNA"/>
</dbReference>
<sequence length="194" mass="21304">MASGQGRRFGRNKLLTPFAGRPLYQHGFLQLREGIGAVRQENIGCDIVVVSPYEELRHWCRERGAQVYPNDASQEGIAASIRIGTATRDSDAYGFFVADRPLLQAQTIASFLTGYVRSGQPVGAMRASGIVGNPAVFRSTFRQELMSLRGDCGAGVLLKKYGKQCWVYDASETELSDIDTVADARVLLPLMNKK</sequence>
<reference evidence="2 3" key="1">
    <citation type="submission" date="2020-04" db="EMBL/GenBank/DDBJ databases">
        <authorList>
            <person name="Hitch T.C.A."/>
            <person name="Wylensek D."/>
            <person name="Clavel T."/>
        </authorList>
    </citation>
    <scope>NUCLEOTIDE SEQUENCE [LARGE SCALE GENOMIC DNA]</scope>
    <source>
        <strain evidence="2 3">Oil-RF-744-FAT-WT-6-1</strain>
    </source>
</reference>
<dbReference type="PANTHER" id="PTHR43777:SF1">
    <property type="entry name" value="MOLYBDENUM COFACTOR CYTIDYLYLTRANSFERASE"/>
    <property type="match status" value="1"/>
</dbReference>
<protein>
    <submittedName>
        <fullName evidence="2">Nucleotidyltransferase family protein</fullName>
    </submittedName>
</protein>
<dbReference type="SUPFAM" id="SSF53448">
    <property type="entry name" value="Nucleotide-diphospho-sugar transferases"/>
    <property type="match status" value="1"/>
</dbReference>
<evidence type="ECO:0000313" key="2">
    <source>
        <dbReference type="EMBL" id="NME27263.1"/>
    </source>
</evidence>
<feature type="domain" description="MobA-like NTP transferase" evidence="1">
    <location>
        <begin position="2"/>
        <end position="161"/>
    </location>
</feature>
<dbReference type="Proteomes" id="UP000591071">
    <property type="component" value="Unassembled WGS sequence"/>
</dbReference>
<comment type="caution">
    <text evidence="2">The sequence shown here is derived from an EMBL/GenBank/DDBJ whole genome shotgun (WGS) entry which is preliminary data.</text>
</comment>
<evidence type="ECO:0000313" key="3">
    <source>
        <dbReference type="Proteomes" id="UP000591071"/>
    </source>
</evidence>
<keyword evidence="2" id="KW-0808">Transferase</keyword>
<dbReference type="CDD" id="cd04182">
    <property type="entry name" value="GT_2_like_f"/>
    <property type="match status" value="1"/>
</dbReference>
<dbReference type="Pfam" id="PF12804">
    <property type="entry name" value="NTP_transf_3"/>
    <property type="match status" value="1"/>
</dbReference>
<evidence type="ECO:0000259" key="1">
    <source>
        <dbReference type="Pfam" id="PF12804"/>
    </source>
</evidence>
<dbReference type="AlphaFoldDB" id="A0A848BY37"/>
<dbReference type="GO" id="GO:0016779">
    <property type="term" value="F:nucleotidyltransferase activity"/>
    <property type="evidence" value="ECO:0007669"/>
    <property type="project" value="UniProtKB-ARBA"/>
</dbReference>
<dbReference type="RefSeq" id="WP_240937084.1">
    <property type="nucleotide sequence ID" value="NZ_JABAFG010000002.1"/>
</dbReference>
<dbReference type="InterPro" id="IPR029044">
    <property type="entry name" value="Nucleotide-diphossugar_trans"/>
</dbReference>